<proteinExistence type="predicted"/>
<evidence type="ECO:0000313" key="2">
    <source>
        <dbReference type="Proteomes" id="UP000027222"/>
    </source>
</evidence>
<gene>
    <name evidence="1" type="ORF">GALMADRAFT_251156</name>
</gene>
<dbReference type="EMBL" id="KL142385">
    <property type="protein sequence ID" value="KDR73472.1"/>
    <property type="molecule type" value="Genomic_DNA"/>
</dbReference>
<evidence type="ECO:0000313" key="1">
    <source>
        <dbReference type="EMBL" id="KDR73472.1"/>
    </source>
</evidence>
<name>A0A067STX4_GALM3</name>
<sequence>MKKRERWDCENRADAGAQCPFHIRIRSTVRSPRDPLLRTPSPQLAGSTMALLLTLSRSYPFQLRWELRDSAMHMLCHRRRKFLPMSRHLI</sequence>
<protein>
    <submittedName>
        <fullName evidence="1">Uncharacterized protein</fullName>
    </submittedName>
</protein>
<accession>A0A067STX4</accession>
<organism evidence="1 2">
    <name type="scientific">Galerina marginata (strain CBS 339.88)</name>
    <dbReference type="NCBI Taxonomy" id="685588"/>
    <lineage>
        <taxon>Eukaryota</taxon>
        <taxon>Fungi</taxon>
        <taxon>Dikarya</taxon>
        <taxon>Basidiomycota</taxon>
        <taxon>Agaricomycotina</taxon>
        <taxon>Agaricomycetes</taxon>
        <taxon>Agaricomycetidae</taxon>
        <taxon>Agaricales</taxon>
        <taxon>Agaricineae</taxon>
        <taxon>Strophariaceae</taxon>
        <taxon>Galerina</taxon>
    </lineage>
</organism>
<dbReference type="AlphaFoldDB" id="A0A067STX4"/>
<reference evidence="2" key="1">
    <citation type="journal article" date="2014" name="Proc. Natl. Acad. Sci. U.S.A.">
        <title>Extensive sampling of basidiomycete genomes demonstrates inadequacy of the white-rot/brown-rot paradigm for wood decay fungi.</title>
        <authorList>
            <person name="Riley R."/>
            <person name="Salamov A.A."/>
            <person name="Brown D.W."/>
            <person name="Nagy L.G."/>
            <person name="Floudas D."/>
            <person name="Held B.W."/>
            <person name="Levasseur A."/>
            <person name="Lombard V."/>
            <person name="Morin E."/>
            <person name="Otillar R."/>
            <person name="Lindquist E.A."/>
            <person name="Sun H."/>
            <person name="LaButti K.M."/>
            <person name="Schmutz J."/>
            <person name="Jabbour D."/>
            <person name="Luo H."/>
            <person name="Baker S.E."/>
            <person name="Pisabarro A.G."/>
            <person name="Walton J.D."/>
            <person name="Blanchette R.A."/>
            <person name="Henrissat B."/>
            <person name="Martin F."/>
            <person name="Cullen D."/>
            <person name="Hibbett D.S."/>
            <person name="Grigoriev I.V."/>
        </authorList>
    </citation>
    <scope>NUCLEOTIDE SEQUENCE [LARGE SCALE GENOMIC DNA]</scope>
    <source>
        <strain evidence="2">CBS 339.88</strain>
    </source>
</reference>
<keyword evidence="2" id="KW-1185">Reference proteome</keyword>
<dbReference type="Proteomes" id="UP000027222">
    <property type="component" value="Unassembled WGS sequence"/>
</dbReference>
<dbReference type="HOGENOM" id="CLU_2440995_0_0_1"/>